<comment type="caution">
    <text evidence="1">The sequence shown here is derived from an EMBL/GenBank/DDBJ whole genome shotgun (WGS) entry which is preliminary data.</text>
</comment>
<protein>
    <submittedName>
        <fullName evidence="1">Uncharacterized protein</fullName>
    </submittedName>
</protein>
<gene>
    <name evidence="1" type="ORF">HCU74_14740</name>
</gene>
<reference evidence="1 2" key="1">
    <citation type="submission" date="2020-04" db="EMBL/GenBank/DDBJ databases">
        <authorList>
            <person name="Yoon J."/>
        </authorList>
    </citation>
    <scope>NUCLEOTIDE SEQUENCE [LARGE SCALE GENOMIC DNA]</scope>
    <source>
        <strain evidence="1 2">KMU-166</strain>
    </source>
</reference>
<evidence type="ECO:0000313" key="2">
    <source>
        <dbReference type="Proteomes" id="UP000765845"/>
    </source>
</evidence>
<accession>A0ABX1GJL9</accession>
<dbReference type="Proteomes" id="UP000765845">
    <property type="component" value="Unassembled WGS sequence"/>
</dbReference>
<keyword evidence="2" id="KW-1185">Reference proteome</keyword>
<evidence type="ECO:0000313" key="1">
    <source>
        <dbReference type="EMBL" id="NKI18668.1"/>
    </source>
</evidence>
<organism evidence="1 2">
    <name type="scientific">Spongiibacter thalassae</name>
    <dbReference type="NCBI Taxonomy" id="2721624"/>
    <lineage>
        <taxon>Bacteria</taxon>
        <taxon>Pseudomonadati</taxon>
        <taxon>Pseudomonadota</taxon>
        <taxon>Gammaproteobacteria</taxon>
        <taxon>Cellvibrionales</taxon>
        <taxon>Spongiibacteraceae</taxon>
        <taxon>Spongiibacter</taxon>
    </lineage>
</organism>
<sequence>MLVENLVWHVYREGMRSGVVEIDPGYMLLDAGEAAGYYYSGCYLAEFDFDVAKLWFMGRAMSIEPIPINKPKDLYLALNEWAPSFRSLDLEQLGIW</sequence>
<dbReference type="RefSeq" id="WP_168451180.1">
    <property type="nucleotide sequence ID" value="NZ_JAAWWK010000005.1"/>
</dbReference>
<dbReference type="EMBL" id="JAAWWK010000005">
    <property type="protein sequence ID" value="NKI18668.1"/>
    <property type="molecule type" value="Genomic_DNA"/>
</dbReference>
<proteinExistence type="predicted"/>
<name>A0ABX1GJL9_9GAMM</name>